<dbReference type="STRING" id="445960.SAMN05421542_1876"/>
<keyword evidence="3" id="KW-1185">Reference proteome</keyword>
<dbReference type="AlphaFoldDB" id="A0A2X2VAB1"/>
<dbReference type="PANTHER" id="PTHR37841:SF1">
    <property type="entry name" value="DUF3298 DOMAIN-CONTAINING PROTEIN"/>
    <property type="match status" value="1"/>
</dbReference>
<dbReference type="Proteomes" id="UP000251670">
    <property type="component" value="Unassembled WGS sequence"/>
</dbReference>
<accession>A0A2X2VAB1</accession>
<dbReference type="PANTHER" id="PTHR37841">
    <property type="entry name" value="GLR2918 PROTEIN"/>
    <property type="match status" value="1"/>
</dbReference>
<evidence type="ECO:0000313" key="4">
    <source>
        <dbReference type="Proteomes" id="UP000251670"/>
    </source>
</evidence>
<evidence type="ECO:0000313" key="1">
    <source>
        <dbReference type="EMBL" id="SDI81033.1"/>
    </source>
</evidence>
<dbReference type="EMBL" id="FNEG01000003">
    <property type="protein sequence ID" value="SDI81033.1"/>
    <property type="molecule type" value="Genomic_DNA"/>
</dbReference>
<protein>
    <submittedName>
        <fullName evidence="2">KWG Leptospira</fullName>
    </submittedName>
    <submittedName>
        <fullName evidence="1">WG containing repeat-containing protein</fullName>
    </submittedName>
</protein>
<gene>
    <name evidence="2" type="ORF">NCTC13492_01348</name>
    <name evidence="1" type="ORF">SAMN05421542_1876</name>
</gene>
<dbReference type="InterPro" id="IPR032774">
    <property type="entry name" value="WG_beta_rep"/>
</dbReference>
<name>A0A2X2VAB1_CHRJE</name>
<dbReference type="RefSeq" id="WP_089735776.1">
    <property type="nucleotide sequence ID" value="NZ_FNEG01000003.1"/>
</dbReference>
<dbReference type="EMBL" id="UAWB01000002">
    <property type="protein sequence ID" value="SQB27762.1"/>
    <property type="molecule type" value="Genomic_DNA"/>
</dbReference>
<dbReference type="Pfam" id="PF14903">
    <property type="entry name" value="WG_beta_rep"/>
    <property type="match status" value="2"/>
</dbReference>
<reference evidence="1 3" key="1">
    <citation type="submission" date="2016-10" db="EMBL/GenBank/DDBJ databases">
        <authorList>
            <person name="Varghese N."/>
            <person name="Submissions S."/>
        </authorList>
    </citation>
    <scope>NUCLEOTIDE SEQUENCE [LARGE SCALE GENOMIC DNA]</scope>
    <source>
        <strain evidence="1 3">DSM 19299</strain>
    </source>
</reference>
<dbReference type="OrthoDB" id="697275at2"/>
<proteinExistence type="predicted"/>
<dbReference type="Proteomes" id="UP000199426">
    <property type="component" value="Unassembled WGS sequence"/>
</dbReference>
<sequence>MNKVLLLIAMIPILAFSQEKEVLRYFTSKDNLVGVKNQKGEIIIPAQFKIYSDLKDGEVVDGETVLFDGEKKGEKPKKNTWGYVYDRKGNFLYTPFLYDNGPDYFVEGLRRFVKNGKIGFVDRNGKVVIEPQHDFVDHFTYGYASFCDGCKRNEDDGYIKVPGEKWGMMNVKGEIVQPITKYSDKDVKIVGKYYPYPFQYSEKEKNILQFFDQQNKLLSDLYYVNQYNKIPEKEKRLYFEMVERPKENFPYYQVNTYDYTKHDLGMLYRFKFLVSEDAKTVYTIKSYNEQQVPFEDWLKNEIKEAKQYQKEHPDNPNKFKDNQN</sequence>
<evidence type="ECO:0000313" key="2">
    <source>
        <dbReference type="EMBL" id="SQB27762.1"/>
    </source>
</evidence>
<evidence type="ECO:0000313" key="3">
    <source>
        <dbReference type="Proteomes" id="UP000199426"/>
    </source>
</evidence>
<organism evidence="2 4">
    <name type="scientific">Chryseobacterium jejuense</name>
    <dbReference type="NCBI Taxonomy" id="445960"/>
    <lineage>
        <taxon>Bacteria</taxon>
        <taxon>Pseudomonadati</taxon>
        <taxon>Bacteroidota</taxon>
        <taxon>Flavobacteriia</taxon>
        <taxon>Flavobacteriales</taxon>
        <taxon>Weeksellaceae</taxon>
        <taxon>Chryseobacterium group</taxon>
        <taxon>Chryseobacterium</taxon>
    </lineage>
</organism>
<reference evidence="2 4" key="2">
    <citation type="submission" date="2018-06" db="EMBL/GenBank/DDBJ databases">
        <authorList>
            <consortium name="Pathogen Informatics"/>
            <person name="Doyle S."/>
        </authorList>
    </citation>
    <scope>NUCLEOTIDE SEQUENCE [LARGE SCALE GENOMIC DNA]</scope>
    <source>
        <strain evidence="2 4">NCTC13492</strain>
    </source>
</reference>